<evidence type="ECO:0000313" key="6">
    <source>
        <dbReference type="Proteomes" id="UP001329430"/>
    </source>
</evidence>
<dbReference type="PROSITE" id="PS50405">
    <property type="entry name" value="GST_CTER"/>
    <property type="match status" value="1"/>
</dbReference>
<evidence type="ECO:0000259" key="4">
    <source>
        <dbReference type="PROSITE" id="PS50405"/>
    </source>
</evidence>
<dbReference type="GO" id="GO:0006749">
    <property type="term" value="P:glutathione metabolic process"/>
    <property type="evidence" value="ECO:0007669"/>
    <property type="project" value="TreeGrafter"/>
</dbReference>
<dbReference type="PRINTS" id="PR01625">
    <property type="entry name" value="GSTRNSFRASEO"/>
</dbReference>
<dbReference type="PROSITE" id="PS50404">
    <property type="entry name" value="GST_NTER"/>
    <property type="match status" value="1"/>
</dbReference>
<evidence type="ECO:0000256" key="1">
    <source>
        <dbReference type="ARBA" id="ARBA00011067"/>
    </source>
</evidence>
<dbReference type="Pfam" id="PF13410">
    <property type="entry name" value="GST_C_2"/>
    <property type="match status" value="1"/>
</dbReference>
<dbReference type="GO" id="GO:0005737">
    <property type="term" value="C:cytoplasm"/>
    <property type="evidence" value="ECO:0007669"/>
    <property type="project" value="InterPro"/>
</dbReference>
<evidence type="ECO:0000313" key="5">
    <source>
        <dbReference type="EMBL" id="KAK5639951.1"/>
    </source>
</evidence>
<evidence type="ECO:0000256" key="2">
    <source>
        <dbReference type="ARBA" id="ARBA00023002"/>
    </source>
</evidence>
<sequence length="238" mass="28127">MSETETHLRKGSEFPQKIDDRLRLYSTKYCPYAQRVRIVLALKDIPYEIVNLSIFDKPEWIYKLNPLGQVPIFDTGLAVLTESLLICNYLDEVFLEPPLHSKITEERDHDSVLLKEFDDLLFIYYKVLHNPDLDDFLELLTHVRKYEDELSKRGKYFGGDEPRMIDFMFWPWAERAPMFEKLFPGKVPDAKTLPHLYSWCAKMREHPVLIKTKTNVDSQTLIYDMIRSGKSKEVDFDI</sequence>
<dbReference type="Gene3D" id="3.40.30.10">
    <property type="entry name" value="Glutaredoxin"/>
    <property type="match status" value="1"/>
</dbReference>
<dbReference type="InterPro" id="IPR010987">
    <property type="entry name" value="Glutathione-S-Trfase_C-like"/>
</dbReference>
<dbReference type="InterPro" id="IPR036282">
    <property type="entry name" value="Glutathione-S-Trfase_C_sf"/>
</dbReference>
<dbReference type="InterPro" id="IPR050983">
    <property type="entry name" value="GST_Omega/HSP26"/>
</dbReference>
<dbReference type="FunFam" id="1.20.1050.10:FF:000009">
    <property type="entry name" value="Glutathione S-transferase omega-1"/>
    <property type="match status" value="1"/>
</dbReference>
<dbReference type="PANTHER" id="PTHR43968">
    <property type="match status" value="1"/>
</dbReference>
<name>A0AAN7ZGS2_9COLE</name>
<dbReference type="GO" id="GO:0045174">
    <property type="term" value="F:glutathione dehydrogenase (ascorbate) activity"/>
    <property type="evidence" value="ECO:0007669"/>
    <property type="project" value="UniProtKB-ARBA"/>
</dbReference>
<evidence type="ECO:0000259" key="3">
    <source>
        <dbReference type="PROSITE" id="PS50404"/>
    </source>
</evidence>
<reference evidence="5 6" key="1">
    <citation type="journal article" date="2024" name="Insects">
        <title>An Improved Chromosome-Level Genome Assembly of the Firefly Pyrocoelia pectoralis.</title>
        <authorList>
            <person name="Fu X."/>
            <person name="Meyer-Rochow V.B."/>
            <person name="Ballantyne L."/>
            <person name="Zhu X."/>
        </authorList>
    </citation>
    <scope>NUCLEOTIDE SEQUENCE [LARGE SCALE GENOMIC DNA]</scope>
    <source>
        <strain evidence="5">XCY_ONT2</strain>
    </source>
</reference>
<feature type="domain" description="GST C-terminal" evidence="4">
    <location>
        <begin position="103"/>
        <end position="222"/>
    </location>
</feature>
<dbReference type="SUPFAM" id="SSF47616">
    <property type="entry name" value="GST C-terminal domain-like"/>
    <property type="match status" value="1"/>
</dbReference>
<comment type="similarity">
    <text evidence="1">Belongs to the GST superfamily. Omega family.</text>
</comment>
<dbReference type="Proteomes" id="UP001329430">
    <property type="component" value="Chromosome 8"/>
</dbReference>
<gene>
    <name evidence="5" type="ORF">RI129_010762</name>
</gene>
<dbReference type="InterPro" id="IPR036249">
    <property type="entry name" value="Thioredoxin-like_sf"/>
</dbReference>
<keyword evidence="2" id="KW-0560">Oxidoreductase</keyword>
<organism evidence="5 6">
    <name type="scientific">Pyrocoelia pectoralis</name>
    <dbReference type="NCBI Taxonomy" id="417401"/>
    <lineage>
        <taxon>Eukaryota</taxon>
        <taxon>Metazoa</taxon>
        <taxon>Ecdysozoa</taxon>
        <taxon>Arthropoda</taxon>
        <taxon>Hexapoda</taxon>
        <taxon>Insecta</taxon>
        <taxon>Pterygota</taxon>
        <taxon>Neoptera</taxon>
        <taxon>Endopterygota</taxon>
        <taxon>Coleoptera</taxon>
        <taxon>Polyphaga</taxon>
        <taxon>Elateriformia</taxon>
        <taxon>Elateroidea</taxon>
        <taxon>Lampyridae</taxon>
        <taxon>Lampyrinae</taxon>
        <taxon>Pyrocoelia</taxon>
    </lineage>
</organism>
<proteinExistence type="inferred from homology"/>
<accession>A0AAN7ZGS2</accession>
<dbReference type="SUPFAM" id="SSF52833">
    <property type="entry name" value="Thioredoxin-like"/>
    <property type="match status" value="1"/>
</dbReference>
<dbReference type="Pfam" id="PF13417">
    <property type="entry name" value="GST_N_3"/>
    <property type="match status" value="1"/>
</dbReference>
<dbReference type="SFLD" id="SFLDS00019">
    <property type="entry name" value="Glutathione_Transferase_(cytos"/>
    <property type="match status" value="1"/>
</dbReference>
<keyword evidence="6" id="KW-1185">Reference proteome</keyword>
<dbReference type="GO" id="GO:0004364">
    <property type="term" value="F:glutathione transferase activity"/>
    <property type="evidence" value="ECO:0007669"/>
    <property type="project" value="InterPro"/>
</dbReference>
<dbReference type="Gene3D" id="1.20.1050.10">
    <property type="match status" value="1"/>
</dbReference>
<dbReference type="EMBL" id="JAVRBK010000008">
    <property type="protein sequence ID" value="KAK5639951.1"/>
    <property type="molecule type" value="Genomic_DNA"/>
</dbReference>
<dbReference type="FunFam" id="3.40.30.10:FF:000123">
    <property type="entry name" value="Glutathione transferase o1"/>
    <property type="match status" value="1"/>
</dbReference>
<dbReference type="InterPro" id="IPR005442">
    <property type="entry name" value="GST_omega"/>
</dbReference>
<dbReference type="InterPro" id="IPR040079">
    <property type="entry name" value="Glutathione_S-Trfase"/>
</dbReference>
<comment type="caution">
    <text evidence="5">The sequence shown here is derived from an EMBL/GenBank/DDBJ whole genome shotgun (WGS) entry which is preliminary data.</text>
</comment>
<dbReference type="SFLD" id="SFLDG00358">
    <property type="entry name" value="Main_(cytGST)"/>
    <property type="match status" value="1"/>
</dbReference>
<protein>
    <submittedName>
        <fullName evidence="5">Uncharacterized protein</fullName>
    </submittedName>
</protein>
<dbReference type="InterPro" id="IPR004045">
    <property type="entry name" value="Glutathione_S-Trfase_N"/>
</dbReference>
<feature type="domain" description="GST N-terminal" evidence="3">
    <location>
        <begin position="20"/>
        <end position="98"/>
    </location>
</feature>
<dbReference type="PANTHER" id="PTHR43968:SF6">
    <property type="entry name" value="GLUTATHIONE S-TRANSFERASE OMEGA"/>
    <property type="match status" value="1"/>
</dbReference>
<dbReference type="AlphaFoldDB" id="A0AAN7ZGS2"/>